<keyword evidence="5" id="KW-1133">Transmembrane helix</keyword>
<sequence>MNKSIYGYLIIVWFGLYFPFSTAAMDTNADTDTYAYETLPDTKLSISLEVVNITCKINNGEGFDKVVDLGVMHETTLLEGKQPAVKTQFIVDCRESGVKPQNIDVKFKPGRQGTLNNGSGGELNTNLSGVGILLTLPDGTPVDLSGKNHRFTANNEQFDISFYAKPYAQGQSVEKGIMQSSVIIDMLYK</sequence>
<comment type="similarity">
    <text evidence="2">Belongs to the fimbrial protein family.</text>
</comment>
<dbReference type="Proteomes" id="UP000226420">
    <property type="component" value="Unassembled WGS sequence"/>
</dbReference>
<keyword evidence="5" id="KW-0812">Transmembrane</keyword>
<comment type="subcellular location">
    <subcellularLocation>
        <location evidence="1">Fimbrium</location>
    </subcellularLocation>
</comment>
<dbReference type="PANTHER" id="PTHR33420:SF3">
    <property type="entry name" value="FIMBRIAL SUBUNIT ELFA"/>
    <property type="match status" value="1"/>
</dbReference>
<evidence type="ECO:0000313" key="7">
    <source>
        <dbReference type="Proteomes" id="UP000226420"/>
    </source>
</evidence>
<comment type="caution">
    <text evidence="6">The sequence shown here is derived from an EMBL/GenBank/DDBJ whole genome shotgun (WGS) entry which is preliminary data.</text>
</comment>
<evidence type="ECO:0000256" key="3">
    <source>
        <dbReference type="ARBA" id="ARBA00022729"/>
    </source>
</evidence>
<dbReference type="InterPro" id="IPR050263">
    <property type="entry name" value="Bact_Fimbrial_Adh_Pro"/>
</dbReference>
<keyword evidence="5" id="KW-0472">Membrane</keyword>
<accession>A0AAJ4WCG9</accession>
<reference evidence="6 7" key="1">
    <citation type="submission" date="2016-10" db="EMBL/GenBank/DDBJ databases">
        <authorList>
            <person name="Varghese N."/>
            <person name="Submissions S."/>
        </authorList>
    </citation>
    <scope>NUCLEOTIDE SEQUENCE [LARGE SCALE GENOMIC DNA]</scope>
    <source>
        <strain evidence="6 7">DSM 5563</strain>
    </source>
</reference>
<evidence type="ECO:0000256" key="1">
    <source>
        <dbReference type="ARBA" id="ARBA00004561"/>
    </source>
</evidence>
<keyword evidence="3" id="KW-0732">Signal</keyword>
<proteinExistence type="inferred from homology"/>
<dbReference type="InterPro" id="IPR036937">
    <property type="entry name" value="Adhesion_dom_fimbrial_sf"/>
</dbReference>
<name>A0AAJ4WCG9_9GAMM</name>
<keyword evidence="4" id="KW-0281">Fimbrium</keyword>
<evidence type="ECO:0000313" key="6">
    <source>
        <dbReference type="EMBL" id="SFD21225.1"/>
    </source>
</evidence>
<dbReference type="PANTHER" id="PTHR33420">
    <property type="entry name" value="FIMBRIAL SUBUNIT ELFA-RELATED"/>
    <property type="match status" value="1"/>
</dbReference>
<evidence type="ECO:0000256" key="2">
    <source>
        <dbReference type="ARBA" id="ARBA00006671"/>
    </source>
</evidence>
<dbReference type="Gene3D" id="2.60.40.1090">
    <property type="entry name" value="Fimbrial-type adhesion domain"/>
    <property type="match status" value="1"/>
</dbReference>
<organism evidence="6 7">
    <name type="scientific">Pragia fontium DSM 5563 = ATCC 49100</name>
    <dbReference type="NCBI Taxonomy" id="1122977"/>
    <lineage>
        <taxon>Bacteria</taxon>
        <taxon>Pseudomonadati</taxon>
        <taxon>Pseudomonadota</taxon>
        <taxon>Gammaproteobacteria</taxon>
        <taxon>Enterobacterales</taxon>
        <taxon>Budviciaceae</taxon>
        <taxon>Pragia</taxon>
    </lineage>
</organism>
<dbReference type="InterPro" id="IPR008966">
    <property type="entry name" value="Adhesion_dom_sf"/>
</dbReference>
<evidence type="ECO:0000256" key="5">
    <source>
        <dbReference type="SAM" id="Phobius"/>
    </source>
</evidence>
<gene>
    <name evidence="6" type="ORF">SAMN02745723_11043</name>
</gene>
<dbReference type="EMBL" id="FOLW01000010">
    <property type="protein sequence ID" value="SFD21225.1"/>
    <property type="molecule type" value="Genomic_DNA"/>
</dbReference>
<dbReference type="SUPFAM" id="SSF49401">
    <property type="entry name" value="Bacterial adhesins"/>
    <property type="match status" value="1"/>
</dbReference>
<protein>
    <submittedName>
        <fullName evidence="6">Pilin (Type 1 fimbria component protein)</fullName>
    </submittedName>
</protein>
<dbReference type="RefSeq" id="WP_071845526.1">
    <property type="nucleotide sequence ID" value="NZ_FOLW01000010.1"/>
</dbReference>
<dbReference type="AlphaFoldDB" id="A0AAJ4WCG9"/>
<dbReference type="GO" id="GO:0043709">
    <property type="term" value="P:cell adhesion involved in single-species biofilm formation"/>
    <property type="evidence" value="ECO:0007669"/>
    <property type="project" value="TreeGrafter"/>
</dbReference>
<evidence type="ECO:0000256" key="4">
    <source>
        <dbReference type="ARBA" id="ARBA00023263"/>
    </source>
</evidence>
<dbReference type="GO" id="GO:0009289">
    <property type="term" value="C:pilus"/>
    <property type="evidence" value="ECO:0007669"/>
    <property type="project" value="UniProtKB-SubCell"/>
</dbReference>
<feature type="transmembrane region" description="Helical" evidence="5">
    <location>
        <begin position="6"/>
        <end position="25"/>
    </location>
</feature>